<evidence type="ECO:0000256" key="5">
    <source>
        <dbReference type="ARBA" id="ARBA00023002"/>
    </source>
</evidence>
<dbReference type="PROSITE" id="PS00089">
    <property type="entry name" value="RIBORED_LARGE"/>
    <property type="match status" value="1"/>
</dbReference>
<dbReference type="Ensembl" id="ENSLBET00000037625.1">
    <property type="protein sequence ID" value="ENSLBEP00000036107.1"/>
    <property type="gene ID" value="ENSLBEG00000027010.1"/>
</dbReference>
<dbReference type="GeneTree" id="ENSGT00910000144246"/>
<keyword evidence="4 8" id="KW-0067">ATP-binding</keyword>
<keyword evidence="2" id="KW-0021">Allosteric enzyme</keyword>
<accession>A0A3Q3GPS5</accession>
<comment type="function">
    <text evidence="7 9">Provides the precursors necessary for DNA synthesis. Catalyzes the biosynthesis of deoxyribonucleotides from the corresponding ribonucleotides.</text>
</comment>
<proteinExistence type="inferred from homology"/>
<evidence type="ECO:0000256" key="6">
    <source>
        <dbReference type="ARBA" id="ARBA00023116"/>
    </source>
</evidence>
<dbReference type="Gene3D" id="3.20.70.20">
    <property type="match status" value="2"/>
</dbReference>
<keyword evidence="3 8" id="KW-0547">Nucleotide-binding</keyword>
<dbReference type="Pfam" id="PF00317">
    <property type="entry name" value="Ribonuc_red_lgN"/>
    <property type="match status" value="1"/>
</dbReference>
<dbReference type="InterPro" id="IPR013346">
    <property type="entry name" value="NrdE_NrdA_C"/>
</dbReference>
<feature type="domain" description="ATP-cone" evidence="10">
    <location>
        <begin position="1"/>
        <end position="92"/>
    </location>
</feature>
<dbReference type="GO" id="GO:0005524">
    <property type="term" value="F:ATP binding"/>
    <property type="evidence" value="ECO:0007669"/>
    <property type="project" value="UniProtKB-UniRule"/>
</dbReference>
<dbReference type="InterPro" id="IPR005144">
    <property type="entry name" value="ATP-cone_dom"/>
</dbReference>
<evidence type="ECO:0000256" key="2">
    <source>
        <dbReference type="ARBA" id="ARBA00022533"/>
    </source>
</evidence>
<dbReference type="NCBIfam" id="TIGR02506">
    <property type="entry name" value="NrdE_NrdA"/>
    <property type="match status" value="1"/>
</dbReference>
<dbReference type="PANTHER" id="PTHR11573">
    <property type="entry name" value="RIBONUCLEOSIDE-DIPHOSPHATE REDUCTASE LARGE CHAIN"/>
    <property type="match status" value="1"/>
</dbReference>
<dbReference type="FunFam" id="3.20.70.20:FF:000041">
    <property type="entry name" value="Ribonucleotide reductase catalytic subunit M1"/>
    <property type="match status" value="1"/>
</dbReference>
<evidence type="ECO:0000256" key="9">
    <source>
        <dbReference type="RuleBase" id="RU003410"/>
    </source>
</evidence>
<dbReference type="GO" id="GO:0005971">
    <property type="term" value="C:ribonucleoside-diphosphate reductase complex"/>
    <property type="evidence" value="ECO:0007669"/>
    <property type="project" value="TreeGrafter"/>
</dbReference>
<evidence type="ECO:0000256" key="8">
    <source>
        <dbReference type="PROSITE-ProRule" id="PRU00492"/>
    </source>
</evidence>
<dbReference type="SUPFAM" id="SSF48168">
    <property type="entry name" value="R1 subunit of ribonucleotide reductase, N-terminal domain"/>
    <property type="match status" value="1"/>
</dbReference>
<dbReference type="InterPro" id="IPR000788">
    <property type="entry name" value="RNR_lg_C"/>
</dbReference>
<dbReference type="Pfam" id="PF03477">
    <property type="entry name" value="ATP-cone"/>
    <property type="match status" value="1"/>
</dbReference>
<dbReference type="UniPathway" id="UPA00326"/>
<organism evidence="11 12">
    <name type="scientific">Labrus bergylta</name>
    <name type="common">ballan wrasse</name>
    <dbReference type="NCBI Taxonomy" id="56723"/>
    <lineage>
        <taxon>Eukaryota</taxon>
        <taxon>Metazoa</taxon>
        <taxon>Chordata</taxon>
        <taxon>Craniata</taxon>
        <taxon>Vertebrata</taxon>
        <taxon>Euteleostomi</taxon>
        <taxon>Actinopterygii</taxon>
        <taxon>Neopterygii</taxon>
        <taxon>Teleostei</taxon>
        <taxon>Neoteleostei</taxon>
        <taxon>Acanthomorphata</taxon>
        <taxon>Eupercaria</taxon>
        <taxon>Labriformes</taxon>
        <taxon>Labridae</taxon>
        <taxon>Labrus</taxon>
    </lineage>
</organism>
<reference evidence="11" key="1">
    <citation type="submission" date="2025-08" db="UniProtKB">
        <authorList>
            <consortium name="Ensembl"/>
        </authorList>
    </citation>
    <scope>IDENTIFICATION</scope>
</reference>
<evidence type="ECO:0000256" key="4">
    <source>
        <dbReference type="ARBA" id="ARBA00022840"/>
    </source>
</evidence>
<dbReference type="InterPro" id="IPR008926">
    <property type="entry name" value="RNR_R1-su_N"/>
</dbReference>
<dbReference type="InterPro" id="IPR013509">
    <property type="entry name" value="RNR_lsu_N"/>
</dbReference>
<evidence type="ECO:0000259" key="10">
    <source>
        <dbReference type="PROSITE" id="PS51161"/>
    </source>
</evidence>
<dbReference type="InterPro" id="IPR039718">
    <property type="entry name" value="Rrm1"/>
</dbReference>
<evidence type="ECO:0000256" key="1">
    <source>
        <dbReference type="ARBA" id="ARBA00010406"/>
    </source>
</evidence>
<evidence type="ECO:0000313" key="12">
    <source>
        <dbReference type="Proteomes" id="UP000261660"/>
    </source>
</evidence>
<name>A0A3Q3GPS5_9LABR</name>
<evidence type="ECO:0000313" key="11">
    <source>
        <dbReference type="Ensembl" id="ENSLBEP00000036107.1"/>
    </source>
</evidence>
<dbReference type="PRINTS" id="PR01183">
    <property type="entry name" value="RIBORDTASEM1"/>
</dbReference>
<comment type="catalytic activity">
    <reaction evidence="9">
        <text>a 2'-deoxyribonucleoside 5'-diphosphate + [thioredoxin]-disulfide + H2O = a ribonucleoside 5'-diphosphate + [thioredoxin]-dithiol</text>
        <dbReference type="Rhea" id="RHEA:23252"/>
        <dbReference type="Rhea" id="RHEA-COMP:10698"/>
        <dbReference type="Rhea" id="RHEA-COMP:10700"/>
        <dbReference type="ChEBI" id="CHEBI:15377"/>
        <dbReference type="ChEBI" id="CHEBI:29950"/>
        <dbReference type="ChEBI" id="CHEBI:50058"/>
        <dbReference type="ChEBI" id="CHEBI:57930"/>
        <dbReference type="ChEBI" id="CHEBI:73316"/>
        <dbReference type="EC" id="1.17.4.1"/>
    </reaction>
</comment>
<dbReference type="PROSITE" id="PS51161">
    <property type="entry name" value="ATP_CONE"/>
    <property type="match status" value="1"/>
</dbReference>
<dbReference type="AlphaFoldDB" id="A0A3Q3GPS5"/>
<sequence>MCLCIPDGRQEGVTFDKITSRIQKLCYGLNCEFVDPAQITMKVIQGLYSGVTTVELDTLAAETAATLTTKHPDYAILAARIAVSNLHKETKKVFSDVMEDLYNYVNPLNKRHSPMISKKLLDIVCENKARINSAIIYDRDFSYNFFGFKTLERSYLLKINGKAAERPQHMLMRVAVGIHESDIDAAIETYNLLSEKWFTHASPTLFNSGTNRPQLSSCFLLSMKDDSIDGIYDTLKQCALISKSAGGIGLAVSCIRSTGSYIAGTNGNSNGLVPMLRVYNNTARYVDQGGNKRPGAFAVYLEPWHFDVFDFLELKKNTGKEEQRARDLFFAMWIPDLFMKRVESNQDWSLMCPSECPGLEDCWGEEFEKLYTRYENEGRAKRVVKAQQLWHAIIESQTETGTPYMLYKDACNRKSNQQNLGTIKSSNLCTEIVEYTSKDEAERSNKRHRPIGIGVQGLADAFILMRFPFESPEAQLLNIHIFETIYYAALEASCELAAALGPYETYAGSPVSKGILQYDMWNKTPTDLLDWKALKERIAKHGVRNSLLLAPMPTASTAQILGNNESIEPYTSNIYTRRVLSGEFQIVNPHLLKDLTEIGLWSDEMKNQLIAQNGSIQEIEQIPEDLKQLYKTVWEISQKTVLKMAADRGAYIDQSQSLNIHIAEPNYGKLTSMHFYGWKLGLKTGMYYLRTKPAANPIQFTLNKEKLKDAQTAKSEDEETKERNIAAMVCSLANKDECLMCGS</sequence>
<dbReference type="PANTHER" id="PTHR11573:SF6">
    <property type="entry name" value="RIBONUCLEOSIDE-DIPHOSPHATE REDUCTASE LARGE SUBUNIT"/>
    <property type="match status" value="1"/>
</dbReference>
<dbReference type="EC" id="1.17.4.1" evidence="9"/>
<dbReference type="FunFam" id="3.20.70.20:FF:000035">
    <property type="entry name" value="Predicted protein"/>
    <property type="match status" value="1"/>
</dbReference>
<evidence type="ECO:0000256" key="7">
    <source>
        <dbReference type="ARBA" id="ARBA00024942"/>
    </source>
</evidence>
<dbReference type="SUPFAM" id="SSF51998">
    <property type="entry name" value="PFL-like glycyl radical enzymes"/>
    <property type="match status" value="1"/>
</dbReference>
<keyword evidence="6 9" id="KW-0215">Deoxyribonucleotide synthesis</keyword>
<evidence type="ECO:0000256" key="3">
    <source>
        <dbReference type="ARBA" id="ARBA00022741"/>
    </source>
</evidence>
<protein>
    <recommendedName>
        <fullName evidence="9">Ribonucleoside-diphosphate reductase</fullName>
        <ecNumber evidence="9">1.17.4.1</ecNumber>
    </recommendedName>
</protein>
<keyword evidence="5 9" id="KW-0560">Oxidoreductase</keyword>
<reference evidence="11" key="2">
    <citation type="submission" date="2025-09" db="UniProtKB">
        <authorList>
            <consortium name="Ensembl"/>
        </authorList>
    </citation>
    <scope>IDENTIFICATION</scope>
</reference>
<dbReference type="Pfam" id="PF02867">
    <property type="entry name" value="Ribonuc_red_lgC"/>
    <property type="match status" value="1"/>
</dbReference>
<comment type="similarity">
    <text evidence="1 9">Belongs to the ribonucleoside diphosphate reductase large chain family.</text>
</comment>
<dbReference type="Proteomes" id="UP000261660">
    <property type="component" value="Unplaced"/>
</dbReference>
<dbReference type="GO" id="GO:0009263">
    <property type="term" value="P:deoxyribonucleotide biosynthetic process"/>
    <property type="evidence" value="ECO:0007669"/>
    <property type="project" value="UniProtKB-KW"/>
</dbReference>
<dbReference type="CDD" id="cd01679">
    <property type="entry name" value="RNR_I"/>
    <property type="match status" value="1"/>
</dbReference>
<dbReference type="GO" id="GO:0004748">
    <property type="term" value="F:ribonucleoside-diphosphate reductase activity, thioredoxin disulfide as acceptor"/>
    <property type="evidence" value="ECO:0007669"/>
    <property type="project" value="UniProtKB-EC"/>
</dbReference>
<keyword evidence="12" id="KW-1185">Reference proteome</keyword>